<proteinExistence type="inferred from homology"/>
<evidence type="ECO:0000256" key="1">
    <source>
        <dbReference type="ARBA" id="ARBA00005901"/>
    </source>
</evidence>
<dbReference type="PANTHER" id="PTHR45715">
    <property type="entry name" value="ATPASE H+-TRANSPORTING V1 SUBUNIT E1A-RELATED"/>
    <property type="match status" value="1"/>
</dbReference>
<gene>
    <name evidence="4" type="ORF">NADFUDRAFT_83526</name>
</gene>
<dbReference type="InterPro" id="IPR038495">
    <property type="entry name" value="ATPase_E_C"/>
</dbReference>
<keyword evidence="2" id="KW-0813">Transport</keyword>
<accession>A0A1E3PGM7</accession>
<evidence type="ECO:0000313" key="5">
    <source>
        <dbReference type="Proteomes" id="UP000095009"/>
    </source>
</evidence>
<evidence type="ECO:0000313" key="4">
    <source>
        <dbReference type="EMBL" id="ODQ64565.1"/>
    </source>
</evidence>
<evidence type="ECO:0000256" key="2">
    <source>
        <dbReference type="ARBA" id="ARBA00022448"/>
    </source>
</evidence>
<dbReference type="GO" id="GO:0000329">
    <property type="term" value="C:fungal-type vacuole membrane"/>
    <property type="evidence" value="ECO:0007669"/>
    <property type="project" value="EnsemblFungi"/>
</dbReference>
<dbReference type="GO" id="GO:0046961">
    <property type="term" value="F:proton-transporting ATPase activity, rotational mechanism"/>
    <property type="evidence" value="ECO:0007669"/>
    <property type="project" value="InterPro"/>
</dbReference>
<comment type="similarity">
    <text evidence="1">Belongs to the V-ATPase E subunit family.</text>
</comment>
<keyword evidence="5" id="KW-1185">Reference proteome</keyword>
<dbReference type="HAMAP" id="MF_00311">
    <property type="entry name" value="ATP_synth_E_arch"/>
    <property type="match status" value="1"/>
</dbReference>
<name>A0A1E3PGM7_9ASCO</name>
<dbReference type="InterPro" id="IPR002842">
    <property type="entry name" value="ATPase_V1_Esu"/>
</dbReference>
<organism evidence="4 5">
    <name type="scientific">Nadsonia fulvescens var. elongata DSM 6958</name>
    <dbReference type="NCBI Taxonomy" id="857566"/>
    <lineage>
        <taxon>Eukaryota</taxon>
        <taxon>Fungi</taxon>
        <taxon>Dikarya</taxon>
        <taxon>Ascomycota</taxon>
        <taxon>Saccharomycotina</taxon>
        <taxon>Dipodascomycetes</taxon>
        <taxon>Dipodascales</taxon>
        <taxon>Dipodascales incertae sedis</taxon>
        <taxon>Nadsonia</taxon>
    </lineage>
</organism>
<dbReference type="OrthoDB" id="10263003at2759"/>
<dbReference type="Gene3D" id="3.30.2320.30">
    <property type="entry name" value="ATP synthase, E subunit, C-terminal"/>
    <property type="match status" value="1"/>
</dbReference>
<reference evidence="4 5" key="1">
    <citation type="journal article" date="2016" name="Proc. Natl. Acad. Sci. U.S.A.">
        <title>Comparative genomics of biotechnologically important yeasts.</title>
        <authorList>
            <person name="Riley R."/>
            <person name="Haridas S."/>
            <person name="Wolfe K.H."/>
            <person name="Lopes M.R."/>
            <person name="Hittinger C.T."/>
            <person name="Goeker M."/>
            <person name="Salamov A.A."/>
            <person name="Wisecaver J.H."/>
            <person name="Long T.M."/>
            <person name="Calvey C.H."/>
            <person name="Aerts A.L."/>
            <person name="Barry K.W."/>
            <person name="Choi C."/>
            <person name="Clum A."/>
            <person name="Coughlan A.Y."/>
            <person name="Deshpande S."/>
            <person name="Douglass A.P."/>
            <person name="Hanson S.J."/>
            <person name="Klenk H.-P."/>
            <person name="LaButti K.M."/>
            <person name="Lapidus A."/>
            <person name="Lindquist E.A."/>
            <person name="Lipzen A.M."/>
            <person name="Meier-Kolthoff J.P."/>
            <person name="Ohm R.A."/>
            <person name="Otillar R.P."/>
            <person name="Pangilinan J.L."/>
            <person name="Peng Y."/>
            <person name="Rokas A."/>
            <person name="Rosa C.A."/>
            <person name="Scheuner C."/>
            <person name="Sibirny A.A."/>
            <person name="Slot J.C."/>
            <person name="Stielow J.B."/>
            <person name="Sun H."/>
            <person name="Kurtzman C.P."/>
            <person name="Blackwell M."/>
            <person name="Grigoriev I.V."/>
            <person name="Jeffries T.W."/>
        </authorList>
    </citation>
    <scope>NUCLEOTIDE SEQUENCE [LARGE SCALE GENOMIC DNA]</scope>
    <source>
        <strain evidence="4 5">DSM 6958</strain>
    </source>
</reference>
<dbReference type="Proteomes" id="UP000095009">
    <property type="component" value="Unassembled WGS sequence"/>
</dbReference>
<evidence type="ECO:0000256" key="3">
    <source>
        <dbReference type="ARBA" id="ARBA00023065"/>
    </source>
</evidence>
<dbReference type="GO" id="GO:0045121">
    <property type="term" value="C:membrane raft"/>
    <property type="evidence" value="ECO:0007669"/>
    <property type="project" value="EnsemblFungi"/>
</dbReference>
<dbReference type="GO" id="GO:0000221">
    <property type="term" value="C:vacuolar proton-transporting V-type ATPase, V1 domain"/>
    <property type="evidence" value="ECO:0007669"/>
    <property type="project" value="EnsemblFungi"/>
</dbReference>
<dbReference type="AlphaFoldDB" id="A0A1E3PGM7"/>
<protein>
    <submittedName>
        <fullName evidence="4">Vacuolar ATP synthase subunit E</fullName>
    </submittedName>
</protein>
<keyword evidence="3" id="KW-0406">Ion transport</keyword>
<dbReference type="EMBL" id="KV454411">
    <property type="protein sequence ID" value="ODQ64565.1"/>
    <property type="molecule type" value="Genomic_DNA"/>
</dbReference>
<dbReference type="SUPFAM" id="SSF160527">
    <property type="entry name" value="V-type ATPase subunit E-like"/>
    <property type="match status" value="1"/>
</dbReference>
<sequence>MSRGLSDDQVAGELRKMVEFINKEADEKAREVELKANEEYEIEKANIVRSETAAIDSLYQTKLKQASLAQQITKSTIANKMRLKVLGARQDVLDEIFEEAAKKLQEISKDTANYKKVLQGLVEEGAFSLMEKVLFVKAREQDLELAKEAAVDAAKSFEEKAKFPVEIHVFDDEFLPTESSGGVIVLNGTGKIEVNNTLEERLKLASDESLPAIRTAVFGPSKTRKFFD</sequence>
<dbReference type="STRING" id="857566.A0A1E3PGM7"/>
<dbReference type="Gene3D" id="6.10.250.1620">
    <property type="match status" value="1"/>
</dbReference>
<dbReference type="Pfam" id="PF01991">
    <property type="entry name" value="vATP-synt_E"/>
    <property type="match status" value="1"/>
</dbReference>